<proteinExistence type="inferred from homology"/>
<sequence length="462" mass="51850">MASGGGGWQGMARNPPVALSALYFLNLRGDVILERQYRDDVDRNMATAFKTEIINGKDRGGNPVVNLGMCSFMYTREENVYVVAVTRANANAMLAFTFMHQLISLFKSYFNKFNEKVLKSNFVIIYELLDEVCDHGYPQITSPEVLKSFITQRADRAADDPTATYENQRKAKEVSMQVTGAVQWRSPNLVYKKNEVYLDIVESVSLLMSPKGVVLKASATGVIEMKTLLSGMPELTIGLNDKVGEEAQANAQATHGGNHKKSIDLADLQFHQCVNLSKFASEKTISFVPPDGKFDLMKYRVTEGISLPFKLMPLVKELGRTRIQVDVKVRSCFSDKQFATNVKIRIPVPKYTSGATCKLTGGTAKYKSAEEALVWKIKKFQGMTELTLSAEVELVSTTTERKPWHKPPISMDFHVPMFTASGLRVRFLKVWEKSGYQSTKWVRYLCNSGRDTKTGVYEVRCQ</sequence>
<dbReference type="CDD" id="cd09251">
    <property type="entry name" value="AP-2_Mu2_Cterm"/>
    <property type="match status" value="1"/>
</dbReference>
<dbReference type="EMBL" id="HBEV01007758">
    <property type="protein sequence ID" value="CAD8587355.1"/>
    <property type="molecule type" value="Transcribed_RNA"/>
</dbReference>
<dbReference type="InterPro" id="IPR011012">
    <property type="entry name" value="Longin-like_dom_sf"/>
</dbReference>
<comment type="similarity">
    <text evidence="7">Belongs to the adaptor complexes medium subunit family.</text>
</comment>
<evidence type="ECO:0000256" key="2">
    <source>
        <dbReference type="ARBA" id="ARBA00022583"/>
    </source>
</evidence>
<keyword evidence="1 7" id="KW-0813">Transport</keyword>
<accession>A0A6U2CKX1</accession>
<dbReference type="PANTHER" id="PTHR10529">
    <property type="entry name" value="AP COMPLEX SUBUNIT MU"/>
    <property type="match status" value="1"/>
</dbReference>
<reference evidence="9" key="1">
    <citation type="submission" date="2021-01" db="EMBL/GenBank/DDBJ databases">
        <authorList>
            <person name="Corre E."/>
            <person name="Pelletier E."/>
            <person name="Niang G."/>
            <person name="Scheremetjew M."/>
            <person name="Finn R."/>
            <person name="Kale V."/>
            <person name="Holt S."/>
            <person name="Cochrane G."/>
            <person name="Meng A."/>
            <person name="Brown T."/>
            <person name="Cohen L."/>
        </authorList>
    </citation>
    <scope>NUCLEOTIDE SEQUENCE</scope>
    <source>
        <strain evidence="9">CCMP494</strain>
    </source>
</reference>
<evidence type="ECO:0000313" key="9">
    <source>
        <dbReference type="EMBL" id="CAD8587353.1"/>
    </source>
</evidence>
<dbReference type="GO" id="GO:0030131">
    <property type="term" value="C:clathrin adaptor complex"/>
    <property type="evidence" value="ECO:0007669"/>
    <property type="project" value="UniProtKB-UniRule"/>
</dbReference>
<dbReference type="CDD" id="cd14836">
    <property type="entry name" value="AP2_Mu_N"/>
    <property type="match status" value="1"/>
</dbReference>
<keyword evidence="3 7" id="KW-0653">Protein transport</keyword>
<evidence type="ECO:0000256" key="5">
    <source>
        <dbReference type="ARBA" id="ARBA00023176"/>
    </source>
</evidence>
<organism evidence="9">
    <name type="scientific">Micromonas pusilla</name>
    <name type="common">Picoplanktonic green alga</name>
    <name type="synonym">Chromulina pusilla</name>
    <dbReference type="NCBI Taxonomy" id="38833"/>
    <lineage>
        <taxon>Eukaryota</taxon>
        <taxon>Viridiplantae</taxon>
        <taxon>Chlorophyta</taxon>
        <taxon>Mamiellophyceae</taxon>
        <taxon>Mamiellales</taxon>
        <taxon>Mamiellaceae</taxon>
        <taxon>Micromonas</taxon>
    </lineage>
</organism>
<dbReference type="PROSITE" id="PS51072">
    <property type="entry name" value="MHD"/>
    <property type="match status" value="1"/>
</dbReference>
<evidence type="ECO:0000256" key="7">
    <source>
        <dbReference type="PIRNR" id="PIRNR005992"/>
    </source>
</evidence>
<evidence type="ECO:0000256" key="1">
    <source>
        <dbReference type="ARBA" id="ARBA00022448"/>
    </source>
</evidence>
<evidence type="ECO:0000259" key="8">
    <source>
        <dbReference type="PROSITE" id="PS51072"/>
    </source>
</evidence>
<dbReference type="SUPFAM" id="SSF64356">
    <property type="entry name" value="SNARE-like"/>
    <property type="match status" value="1"/>
</dbReference>
<dbReference type="GO" id="GO:0005905">
    <property type="term" value="C:clathrin-coated pit"/>
    <property type="evidence" value="ECO:0007669"/>
    <property type="project" value="UniProtKB-KW"/>
</dbReference>
<dbReference type="InterPro" id="IPR043532">
    <property type="entry name" value="AP2_Mu_N"/>
</dbReference>
<dbReference type="GO" id="GO:0006897">
    <property type="term" value="P:endocytosis"/>
    <property type="evidence" value="ECO:0007669"/>
    <property type="project" value="UniProtKB-KW"/>
</dbReference>
<feature type="domain" description="MHD" evidence="8">
    <location>
        <begin position="193"/>
        <end position="455"/>
    </location>
</feature>
<dbReference type="AlphaFoldDB" id="A0A6U2CKX1"/>
<dbReference type="Gene3D" id="3.30.450.60">
    <property type="match status" value="1"/>
</dbReference>
<dbReference type="InterPro" id="IPR043512">
    <property type="entry name" value="Mu2_C"/>
</dbReference>
<dbReference type="InterPro" id="IPR001392">
    <property type="entry name" value="Clathrin_mu"/>
</dbReference>
<dbReference type="GO" id="GO:0006886">
    <property type="term" value="P:intracellular protein transport"/>
    <property type="evidence" value="ECO:0007669"/>
    <property type="project" value="UniProtKB-UniRule"/>
</dbReference>
<dbReference type="Gene3D" id="2.60.40.1170">
    <property type="entry name" value="Mu homology domain, subdomain B"/>
    <property type="match status" value="2"/>
</dbReference>
<protein>
    <recommendedName>
        <fullName evidence="8">MHD domain-containing protein</fullName>
    </recommendedName>
</protein>
<dbReference type="PRINTS" id="PR00314">
    <property type="entry name" value="CLATHRINADPT"/>
</dbReference>
<dbReference type="FunFam" id="3.30.450.60:FF:000002">
    <property type="entry name" value="AP-2 complex subunit mu, putative"/>
    <property type="match status" value="1"/>
</dbReference>
<evidence type="ECO:0000256" key="6">
    <source>
        <dbReference type="ARBA" id="ARBA00037878"/>
    </source>
</evidence>
<dbReference type="InterPro" id="IPR050431">
    <property type="entry name" value="Adaptor_comp_med_subunit"/>
</dbReference>
<comment type="subcellular location">
    <subcellularLocation>
        <location evidence="6">Membrane</location>
        <location evidence="6">Coated pit</location>
    </subcellularLocation>
</comment>
<dbReference type="InterPro" id="IPR036168">
    <property type="entry name" value="AP2_Mu_C_sf"/>
</dbReference>
<dbReference type="Pfam" id="PF01217">
    <property type="entry name" value="Clat_adaptor_s"/>
    <property type="match status" value="1"/>
</dbReference>
<dbReference type="InterPro" id="IPR028565">
    <property type="entry name" value="MHD"/>
</dbReference>
<dbReference type="PIRSF" id="PIRSF005992">
    <property type="entry name" value="Clathrin_mu"/>
    <property type="match status" value="1"/>
</dbReference>
<keyword evidence="4" id="KW-0472">Membrane</keyword>
<dbReference type="Pfam" id="PF00928">
    <property type="entry name" value="Adap_comp_sub"/>
    <property type="match status" value="1"/>
</dbReference>
<keyword evidence="5" id="KW-0168">Coated pit</keyword>
<dbReference type="SUPFAM" id="SSF49447">
    <property type="entry name" value="Second domain of Mu2 adaptin subunit (ap50) of ap2 adaptor"/>
    <property type="match status" value="1"/>
</dbReference>
<dbReference type="InterPro" id="IPR022775">
    <property type="entry name" value="AP_mu_sigma_su"/>
</dbReference>
<keyword evidence="2" id="KW-0254">Endocytosis</keyword>
<dbReference type="EMBL" id="HBEV01007757">
    <property type="protein sequence ID" value="CAD8587353.1"/>
    <property type="molecule type" value="Transcribed_RNA"/>
</dbReference>
<gene>
    <name evidence="9" type="ORF">MSP1404_LOCUS5948</name>
    <name evidence="10" type="ORF">MSP1404_LOCUS5949</name>
</gene>
<evidence type="ECO:0000313" key="10">
    <source>
        <dbReference type="EMBL" id="CAD8587355.1"/>
    </source>
</evidence>
<evidence type="ECO:0000256" key="4">
    <source>
        <dbReference type="ARBA" id="ARBA00023136"/>
    </source>
</evidence>
<evidence type="ECO:0000256" key="3">
    <source>
        <dbReference type="ARBA" id="ARBA00022927"/>
    </source>
</evidence>
<name>A0A6U2CKX1_MICPS</name>